<keyword evidence="3" id="KW-1185">Reference proteome</keyword>
<dbReference type="PANTHER" id="PTHR10701">
    <property type="entry name" value="SMALL NUCLEAR RIBONUCLEOPROTEIN-ASSOCIATED PROTEIN B AND N"/>
    <property type="match status" value="1"/>
</dbReference>
<dbReference type="PANTHER" id="PTHR10701:SF5">
    <property type="entry name" value="N-ALPHA-ACETYLTRANSFERASE 38, NATC AUXILIARY SUBUNIT"/>
    <property type="match status" value="1"/>
</dbReference>
<dbReference type="Pfam" id="PF01423">
    <property type="entry name" value="LSM"/>
    <property type="match status" value="1"/>
</dbReference>
<dbReference type="EMBL" id="LODT01000051">
    <property type="protein sequence ID" value="KYQ88536.1"/>
    <property type="molecule type" value="Genomic_DNA"/>
</dbReference>
<evidence type="ECO:0000259" key="1">
    <source>
        <dbReference type="SMART" id="SM00651"/>
    </source>
</evidence>
<dbReference type="InterPro" id="IPR050914">
    <property type="entry name" value="snRNP_SmB/NAA38-like"/>
</dbReference>
<evidence type="ECO:0000313" key="2">
    <source>
        <dbReference type="EMBL" id="KYQ88536.1"/>
    </source>
</evidence>
<accession>A0A151Z3J8</accession>
<dbReference type="InParanoid" id="A0A151Z3J8"/>
<dbReference type="InterPro" id="IPR001163">
    <property type="entry name" value="Sm_dom_euk/arc"/>
</dbReference>
<protein>
    <recommendedName>
        <fullName evidence="1">Sm domain-containing protein</fullName>
    </recommendedName>
</protein>
<feature type="domain" description="Sm" evidence="1">
    <location>
        <begin position="12"/>
        <end position="89"/>
    </location>
</feature>
<evidence type="ECO:0000313" key="3">
    <source>
        <dbReference type="Proteomes" id="UP000076078"/>
    </source>
</evidence>
<dbReference type="InterPro" id="IPR010920">
    <property type="entry name" value="LSM_dom_sf"/>
</dbReference>
<organism evidence="2 3">
    <name type="scientific">Tieghemostelium lacteum</name>
    <name type="common">Slime mold</name>
    <name type="synonym">Dictyostelium lacteum</name>
    <dbReference type="NCBI Taxonomy" id="361077"/>
    <lineage>
        <taxon>Eukaryota</taxon>
        <taxon>Amoebozoa</taxon>
        <taxon>Evosea</taxon>
        <taxon>Eumycetozoa</taxon>
        <taxon>Dictyostelia</taxon>
        <taxon>Dictyosteliales</taxon>
        <taxon>Raperosteliaceae</taxon>
        <taxon>Tieghemostelium</taxon>
    </lineage>
</organism>
<dbReference type="AlphaFoldDB" id="A0A151Z3J8"/>
<sequence>MTTLINDSEYVGQVRSLLDKEMKIIVNGNRLLKGRLVCFDKQQNLLLAATQEEITLNKDSNNPDAVPNTVKKDLGAVIVPLKHITSCMVLEA</sequence>
<proteinExistence type="predicted"/>
<dbReference type="SMART" id="SM00651">
    <property type="entry name" value="Sm"/>
    <property type="match status" value="1"/>
</dbReference>
<gene>
    <name evidence="2" type="ORF">DLAC_11260</name>
</gene>
<reference evidence="2 3" key="1">
    <citation type="submission" date="2015-12" db="EMBL/GenBank/DDBJ databases">
        <title>Dictyostelia acquired genes for synthesis and detection of signals that induce cell-type specialization by lateral gene transfer from prokaryotes.</title>
        <authorList>
            <person name="Gloeckner G."/>
            <person name="Schaap P."/>
        </authorList>
    </citation>
    <scope>NUCLEOTIDE SEQUENCE [LARGE SCALE GENOMIC DNA]</scope>
    <source>
        <strain evidence="2 3">TK</strain>
    </source>
</reference>
<name>A0A151Z3J8_TIELA</name>
<comment type="caution">
    <text evidence="2">The sequence shown here is derived from an EMBL/GenBank/DDBJ whole genome shotgun (WGS) entry which is preliminary data.</text>
</comment>
<dbReference type="OMA" id="NHEPNES"/>
<dbReference type="STRING" id="361077.A0A151Z3J8"/>
<dbReference type="SUPFAM" id="SSF50182">
    <property type="entry name" value="Sm-like ribonucleoproteins"/>
    <property type="match status" value="1"/>
</dbReference>
<dbReference type="OrthoDB" id="368909at2759"/>
<dbReference type="Proteomes" id="UP000076078">
    <property type="component" value="Unassembled WGS sequence"/>
</dbReference>
<dbReference type="Gene3D" id="2.30.30.100">
    <property type="match status" value="1"/>
</dbReference>